<sequence length="552" mass="59375">MDDRALAAGLEEAIAHEVGDKALPSISYAVVDRDGLLATGHVVRPDLGHRLDGHSLFRIGSLTKMFTAIGIMQLAEKGLVDIDADVSAYIPGFRPVNPYAGRESGPYGSQVSLRKLMSHTSGLVREPKDGHYLDDRRPGLAVTVEGLKTSVLKEDPSAGIVHYSNAAIAVVGAVLERVSGMGYADYVARHIFEPLDMAESSASLTPGLMGRLAPAWMWDVDRDFPAPVFDLGGSPAGAIVSTAPDMAKFATCMLRGGFTPDGRSVVSPAGLRQMWTVVGRPAAGHSSSRGYGLGFGIADLDGWTSVGHGGAVYGYATQFVALPQAGLAVLTFGTLDFTNQIGTRLARRALRLALAARKMGRPPAPPARHPPLTKDHLTAMPGLYQAADGSESVELREKDGRLYLMGEGVPLELKWRGGDAFTIDGRIYGEEAEYPHLDLTFGTDGMLGWKGKAWTRRNTVDSDAPAELAPHLGVYGPDFNPTYLFYADGRLKCLIEYFCTHECEQLPDGSWRMHGILYEGETLELAARDEEGRTGIRVGPMFLVRHADRAAA</sequence>
<gene>
    <name evidence="3" type="ORF">P409_15170</name>
</gene>
<dbReference type="Gene3D" id="3.40.710.10">
    <property type="entry name" value="DD-peptidase/beta-lactamase superfamily"/>
    <property type="match status" value="1"/>
</dbReference>
<dbReference type="RefSeq" id="WP_034838401.1">
    <property type="nucleotide sequence ID" value="NZ_JANX01000170.1"/>
</dbReference>
<dbReference type="InterPro" id="IPR051478">
    <property type="entry name" value="Beta-lactamase-like_AB/R"/>
</dbReference>
<dbReference type="AlphaFoldDB" id="A0A0A0D6R6"/>
<reference evidence="3 4" key="1">
    <citation type="submission" date="2014-01" db="EMBL/GenBank/DDBJ databases">
        <title>Genome sequence determination for a cystic fibrosis isolate, Inquilinus limosus.</title>
        <authorList>
            <person name="Pino M."/>
            <person name="Di Conza J."/>
            <person name="Gutkind G."/>
        </authorList>
    </citation>
    <scope>NUCLEOTIDE SEQUENCE [LARGE SCALE GENOMIC DNA]</scope>
    <source>
        <strain evidence="3 4">MP06</strain>
    </source>
</reference>
<evidence type="ECO:0000313" key="4">
    <source>
        <dbReference type="Proteomes" id="UP000029995"/>
    </source>
</evidence>
<dbReference type="Pfam" id="PF00144">
    <property type="entry name" value="Beta-lactamase"/>
    <property type="match status" value="1"/>
</dbReference>
<accession>A0A0A0D6R6</accession>
<dbReference type="InterPro" id="IPR001466">
    <property type="entry name" value="Beta-lactam-related"/>
</dbReference>
<name>A0A0A0D6R6_9PROT</name>
<protein>
    <recommendedName>
        <fullName evidence="2">Beta-lactamase-related domain-containing protein</fullName>
    </recommendedName>
</protein>
<feature type="domain" description="Beta-lactamase-related" evidence="2">
    <location>
        <begin position="11"/>
        <end position="351"/>
    </location>
</feature>
<dbReference type="InterPro" id="IPR012338">
    <property type="entry name" value="Beta-lactam/transpept-like"/>
</dbReference>
<dbReference type="EMBL" id="JANX01000170">
    <property type="protein sequence ID" value="KGM33558.1"/>
    <property type="molecule type" value="Genomic_DNA"/>
</dbReference>
<dbReference type="Proteomes" id="UP000029995">
    <property type="component" value="Unassembled WGS sequence"/>
</dbReference>
<dbReference type="OrthoDB" id="7791015at2"/>
<proteinExistence type="inferred from homology"/>
<dbReference type="PANTHER" id="PTHR22935:SF95">
    <property type="entry name" value="BETA-LACTAMASE-LIKE 1-RELATED"/>
    <property type="match status" value="1"/>
</dbReference>
<dbReference type="SUPFAM" id="SSF56601">
    <property type="entry name" value="beta-lactamase/transpeptidase-like"/>
    <property type="match status" value="1"/>
</dbReference>
<evidence type="ECO:0000259" key="2">
    <source>
        <dbReference type="Pfam" id="PF00144"/>
    </source>
</evidence>
<comment type="caution">
    <text evidence="3">The sequence shown here is derived from an EMBL/GenBank/DDBJ whole genome shotgun (WGS) entry which is preliminary data.</text>
</comment>
<evidence type="ECO:0000313" key="3">
    <source>
        <dbReference type="EMBL" id="KGM33558.1"/>
    </source>
</evidence>
<organism evidence="3 4">
    <name type="scientific">Inquilinus limosus MP06</name>
    <dbReference type="NCBI Taxonomy" id="1398085"/>
    <lineage>
        <taxon>Bacteria</taxon>
        <taxon>Pseudomonadati</taxon>
        <taxon>Pseudomonadota</taxon>
        <taxon>Alphaproteobacteria</taxon>
        <taxon>Rhodospirillales</taxon>
        <taxon>Rhodospirillaceae</taxon>
        <taxon>Inquilinus</taxon>
    </lineage>
</organism>
<dbReference type="PANTHER" id="PTHR22935">
    <property type="entry name" value="PENICILLIN-BINDING PROTEIN"/>
    <property type="match status" value="1"/>
</dbReference>
<comment type="similarity">
    <text evidence="1">Belongs to the beta-lactamase family.</text>
</comment>
<evidence type="ECO:0000256" key="1">
    <source>
        <dbReference type="ARBA" id="ARBA00038473"/>
    </source>
</evidence>